<dbReference type="EMBL" id="MK500289">
    <property type="protein sequence ID" value="QBK84725.1"/>
    <property type="molecule type" value="Genomic_DNA"/>
</dbReference>
<organism evidence="1">
    <name type="scientific">Pithovirus LCDPAC01</name>
    <dbReference type="NCBI Taxonomy" id="2506600"/>
    <lineage>
        <taxon>Viruses</taxon>
        <taxon>Pithoviruses</taxon>
    </lineage>
</organism>
<gene>
    <name evidence="1" type="ORF">LCDPAC01_02060</name>
</gene>
<evidence type="ECO:0000313" key="1">
    <source>
        <dbReference type="EMBL" id="QBK84725.1"/>
    </source>
</evidence>
<name>A0A481YN84_9VIRU</name>
<reference evidence="1" key="1">
    <citation type="journal article" date="2019" name="MBio">
        <title>Virus Genomes from Deep Sea Sediments Expand the Ocean Megavirome and Support Independent Origins of Viral Gigantism.</title>
        <authorList>
            <person name="Backstrom D."/>
            <person name="Yutin N."/>
            <person name="Jorgensen S.L."/>
            <person name="Dharamshi J."/>
            <person name="Homa F."/>
            <person name="Zaremba-Niedwiedzka K."/>
            <person name="Spang A."/>
            <person name="Wolf Y.I."/>
            <person name="Koonin E.V."/>
            <person name="Ettema T.J."/>
        </authorList>
    </citation>
    <scope>NUCLEOTIDE SEQUENCE</scope>
</reference>
<proteinExistence type="predicted"/>
<accession>A0A481YN84</accession>
<protein>
    <submittedName>
        <fullName evidence="1">Uncharacterized protein</fullName>
    </submittedName>
</protein>
<sequence length="252" mass="28587">MDLLKAIVKICIDTKIHVVKPEIIKLLLDNSGSSDYSTDYEYNLLQTLSLLFNEEFCRIPISILNNEEKGWIVARTMDGLYHTVNLSCNIELPGNISYIIGKTGGDGHSVYNIPSGDLIAFYMMKQHKYKVYIDNKSLDKLRGLSISNHTPKTPLILDEVSNNKIEFVPRQIVTTFYKCKNVHVHNLVSPISELNIVGCSYINVTVYVPKKQTIATIDIRHSSNIKVRYIASHLYTLNQSITNCMYVLVSKV</sequence>